<sequence length="182" mass="20668">MDQLIAAQHELHGRIGRTCENLRKAGAAKLSVPLVQSALANLAGKWSKFEEQHDRLLLKYGEMFSESEYNTSDFVSTVEMVYLQQRAKLLELEQTLTKATAAVEQRSVRAESAPSRNVLPRIQLPQFSGRFEDWPAFRDLFQSIVVEESSLSKVEKIHYLKTSVKGDAEQLIRNLPSTEDNF</sequence>
<reference evidence="1 2" key="1">
    <citation type="submission" date="2015-04" db="EMBL/GenBank/DDBJ databases">
        <title>Lasius niger genome sequencing.</title>
        <authorList>
            <person name="Konorov E.A."/>
            <person name="Nikitin M.A."/>
            <person name="Kirill M.V."/>
            <person name="Chang P."/>
        </authorList>
    </citation>
    <scope>NUCLEOTIDE SEQUENCE [LARGE SCALE GENOMIC DNA]</scope>
    <source>
        <tissue evidence="1">Whole</tissue>
    </source>
</reference>
<dbReference type="Proteomes" id="UP000036403">
    <property type="component" value="Unassembled WGS sequence"/>
</dbReference>
<name>A0A0J7JYW0_LASNI</name>
<evidence type="ECO:0000313" key="2">
    <source>
        <dbReference type="Proteomes" id="UP000036403"/>
    </source>
</evidence>
<dbReference type="PaxDb" id="67767-A0A0J7JYW0"/>
<comment type="caution">
    <text evidence="1">The sequence shown here is derived from an EMBL/GenBank/DDBJ whole genome shotgun (WGS) entry which is preliminary data.</text>
</comment>
<feature type="non-terminal residue" evidence="1">
    <location>
        <position position="182"/>
    </location>
</feature>
<protein>
    <submittedName>
        <fullName evidence="1">Uncharacterized protein</fullName>
    </submittedName>
</protein>
<evidence type="ECO:0000313" key="1">
    <source>
        <dbReference type="EMBL" id="KMQ83229.1"/>
    </source>
</evidence>
<dbReference type="InterPro" id="IPR005312">
    <property type="entry name" value="DUF1759"/>
</dbReference>
<dbReference type="EMBL" id="LBMM01020697">
    <property type="protein sequence ID" value="KMQ83229.1"/>
    <property type="molecule type" value="Genomic_DNA"/>
</dbReference>
<dbReference type="PANTHER" id="PTHR22954:SF3">
    <property type="entry name" value="PROTEIN CBG08539"/>
    <property type="match status" value="1"/>
</dbReference>
<dbReference type="Pfam" id="PF03564">
    <property type="entry name" value="DUF1759"/>
    <property type="match status" value="1"/>
</dbReference>
<organism evidence="1 2">
    <name type="scientific">Lasius niger</name>
    <name type="common">Black garden ant</name>
    <dbReference type="NCBI Taxonomy" id="67767"/>
    <lineage>
        <taxon>Eukaryota</taxon>
        <taxon>Metazoa</taxon>
        <taxon>Ecdysozoa</taxon>
        <taxon>Arthropoda</taxon>
        <taxon>Hexapoda</taxon>
        <taxon>Insecta</taxon>
        <taxon>Pterygota</taxon>
        <taxon>Neoptera</taxon>
        <taxon>Endopterygota</taxon>
        <taxon>Hymenoptera</taxon>
        <taxon>Apocrita</taxon>
        <taxon>Aculeata</taxon>
        <taxon>Formicoidea</taxon>
        <taxon>Formicidae</taxon>
        <taxon>Formicinae</taxon>
        <taxon>Lasius</taxon>
        <taxon>Lasius</taxon>
    </lineage>
</organism>
<accession>A0A0J7JYW0</accession>
<dbReference type="AlphaFoldDB" id="A0A0J7JYW0"/>
<dbReference type="OrthoDB" id="7553032at2759"/>
<dbReference type="PANTHER" id="PTHR22954">
    <property type="entry name" value="RETROVIRAL PROTEASE-RELATED"/>
    <property type="match status" value="1"/>
</dbReference>
<dbReference type="STRING" id="67767.A0A0J7JYW0"/>
<proteinExistence type="predicted"/>
<gene>
    <name evidence="1" type="ORF">RF55_20568</name>
</gene>
<keyword evidence="2" id="KW-1185">Reference proteome</keyword>